<evidence type="ECO:0000313" key="2">
    <source>
        <dbReference type="Proteomes" id="UP000008983"/>
    </source>
</evidence>
<evidence type="ECO:0000313" key="1">
    <source>
        <dbReference type="EMBL" id="EGR31004.1"/>
    </source>
</evidence>
<feature type="non-terminal residue" evidence="1">
    <location>
        <position position="1"/>
    </location>
</feature>
<dbReference type="RefSeq" id="XP_004034490.1">
    <property type="nucleotide sequence ID" value="XM_004034442.1"/>
</dbReference>
<reference evidence="1 2" key="1">
    <citation type="submission" date="2011-07" db="EMBL/GenBank/DDBJ databases">
        <authorList>
            <person name="Coyne R."/>
            <person name="Brami D."/>
            <person name="Johnson J."/>
            <person name="Hostetler J."/>
            <person name="Hannick L."/>
            <person name="Clark T."/>
            <person name="Cassidy-Hanley D."/>
            <person name="Inman J."/>
        </authorList>
    </citation>
    <scope>NUCLEOTIDE SEQUENCE [LARGE SCALE GENOMIC DNA]</scope>
    <source>
        <strain evidence="1 2">G5</strain>
    </source>
</reference>
<keyword evidence="2" id="KW-1185">Reference proteome</keyword>
<dbReference type="InParanoid" id="G0QUU4"/>
<proteinExistence type="predicted"/>
<organism evidence="1 2">
    <name type="scientific">Ichthyophthirius multifiliis</name>
    <name type="common">White spot disease agent</name>
    <name type="synonym">Ich</name>
    <dbReference type="NCBI Taxonomy" id="5932"/>
    <lineage>
        <taxon>Eukaryota</taxon>
        <taxon>Sar</taxon>
        <taxon>Alveolata</taxon>
        <taxon>Ciliophora</taxon>
        <taxon>Intramacronucleata</taxon>
        <taxon>Oligohymenophorea</taxon>
        <taxon>Hymenostomatida</taxon>
        <taxon>Ophryoglenina</taxon>
        <taxon>Ichthyophthirius</taxon>
    </lineage>
</organism>
<accession>G0QUU4</accession>
<dbReference type="GeneID" id="14907131"/>
<gene>
    <name evidence="1" type="ORF">IMG5_119450</name>
</gene>
<dbReference type="EMBL" id="GL983923">
    <property type="protein sequence ID" value="EGR31004.1"/>
    <property type="molecule type" value="Genomic_DNA"/>
</dbReference>
<sequence>KKHIVPNPEKNYLKKVMTQSNHNLNFAEQKQLEQYQISKTLMKSQKTQQRLVQIFLQQIWLIVLPKQQKNQKNTEINQKRVKQTNTYYMHFKRIINQNRVIIKAINLFKKRLVIQIDFTQQYFRE</sequence>
<dbReference type="Proteomes" id="UP000008983">
    <property type="component" value="Unassembled WGS sequence"/>
</dbReference>
<name>G0QUU4_ICHMU</name>
<dbReference type="AlphaFoldDB" id="G0QUU4"/>
<protein>
    <submittedName>
        <fullName evidence="1">Uncharacterized protein</fullName>
    </submittedName>
</protein>